<evidence type="ECO:0000256" key="2">
    <source>
        <dbReference type="ARBA" id="ARBA00006168"/>
    </source>
</evidence>
<dbReference type="InterPro" id="IPR004582">
    <property type="entry name" value="Checkpoint_prot_Rad17_Rad24"/>
</dbReference>
<keyword evidence="5" id="KW-0067">ATP-binding</keyword>
<proteinExistence type="inferred from homology"/>
<feature type="compositionally biased region" description="Acidic residues" evidence="8">
    <location>
        <begin position="27"/>
        <end position="48"/>
    </location>
</feature>
<feature type="compositionally biased region" description="Basic residues" evidence="8">
    <location>
        <begin position="52"/>
        <end position="65"/>
    </location>
</feature>
<dbReference type="GO" id="GO:0000077">
    <property type="term" value="P:DNA damage checkpoint signaling"/>
    <property type="evidence" value="ECO:0007669"/>
    <property type="project" value="TreeGrafter"/>
</dbReference>
<comment type="caution">
    <text evidence="9">The sequence shown here is derived from an EMBL/GenBank/DDBJ whole genome shotgun (WGS) entry which is preliminary data.</text>
</comment>
<keyword evidence="10" id="KW-1185">Reference proteome</keyword>
<evidence type="ECO:0000313" key="9">
    <source>
        <dbReference type="EMBL" id="CAA2949360.1"/>
    </source>
</evidence>
<keyword evidence="4" id="KW-0227">DNA damage</keyword>
<dbReference type="GO" id="GO:0005634">
    <property type="term" value="C:nucleus"/>
    <property type="evidence" value="ECO:0007669"/>
    <property type="project" value="UniProtKB-SubCell"/>
</dbReference>
<evidence type="ECO:0000256" key="7">
    <source>
        <dbReference type="ARBA" id="ARBA00023306"/>
    </source>
</evidence>
<dbReference type="GO" id="GO:0033314">
    <property type="term" value="P:mitotic DNA replication checkpoint signaling"/>
    <property type="evidence" value="ECO:0007669"/>
    <property type="project" value="TreeGrafter"/>
</dbReference>
<dbReference type="OrthoDB" id="9996895at2759"/>
<evidence type="ECO:0000256" key="4">
    <source>
        <dbReference type="ARBA" id="ARBA00022763"/>
    </source>
</evidence>
<dbReference type="GO" id="GO:0003689">
    <property type="term" value="F:DNA clamp loader activity"/>
    <property type="evidence" value="ECO:0007669"/>
    <property type="project" value="TreeGrafter"/>
</dbReference>
<accession>A0A8S0PGZ0</accession>
<dbReference type="EMBL" id="CACTIH010000072">
    <property type="protein sequence ID" value="CAA2949360.1"/>
    <property type="molecule type" value="Genomic_DNA"/>
</dbReference>
<evidence type="ECO:0000256" key="3">
    <source>
        <dbReference type="ARBA" id="ARBA00022741"/>
    </source>
</evidence>
<dbReference type="Proteomes" id="UP000594638">
    <property type="component" value="Unassembled WGS sequence"/>
</dbReference>
<feature type="region of interest" description="Disordered" evidence="8">
    <location>
        <begin position="1"/>
        <end position="96"/>
    </location>
</feature>
<protein>
    <recommendedName>
        <fullName evidence="11">AAA+ ATPase domain-containing protein</fullName>
    </recommendedName>
</protein>
<feature type="compositionally biased region" description="Basic and acidic residues" evidence="8">
    <location>
        <begin position="109"/>
        <end position="119"/>
    </location>
</feature>
<feature type="compositionally biased region" description="Polar residues" evidence="8">
    <location>
        <begin position="67"/>
        <end position="89"/>
    </location>
</feature>
<dbReference type="Gramene" id="OE9A056660T7">
    <property type="protein sequence ID" value="OE9A056660C7"/>
    <property type="gene ID" value="OE9A056660"/>
</dbReference>
<dbReference type="GO" id="GO:0003682">
    <property type="term" value="F:chromatin binding"/>
    <property type="evidence" value="ECO:0007669"/>
    <property type="project" value="TreeGrafter"/>
</dbReference>
<feature type="region of interest" description="Disordered" evidence="8">
    <location>
        <begin position="109"/>
        <end position="179"/>
    </location>
</feature>
<dbReference type="PANTHER" id="PTHR12172:SF1">
    <property type="entry name" value="P-LOOP CONTAINING NUCLEOSIDE TRIPHOSPHATE HYDROLASES SUPERFAMILY PROTEIN"/>
    <property type="match status" value="1"/>
</dbReference>
<keyword evidence="6" id="KW-0539">Nucleus</keyword>
<evidence type="ECO:0008006" key="11">
    <source>
        <dbReference type="Google" id="ProtNLM"/>
    </source>
</evidence>
<keyword evidence="3" id="KW-0547">Nucleotide-binding</keyword>
<evidence type="ECO:0000313" key="10">
    <source>
        <dbReference type="Proteomes" id="UP000594638"/>
    </source>
</evidence>
<dbReference type="GO" id="GO:0005524">
    <property type="term" value="F:ATP binding"/>
    <property type="evidence" value="ECO:0007669"/>
    <property type="project" value="UniProtKB-KW"/>
</dbReference>
<evidence type="ECO:0000256" key="8">
    <source>
        <dbReference type="SAM" id="MobiDB-lite"/>
    </source>
</evidence>
<comment type="similarity">
    <text evidence="2">Belongs to the rad17/RAD24 family.</text>
</comment>
<organism evidence="9 10">
    <name type="scientific">Olea europaea subsp. europaea</name>
    <dbReference type="NCBI Taxonomy" id="158383"/>
    <lineage>
        <taxon>Eukaryota</taxon>
        <taxon>Viridiplantae</taxon>
        <taxon>Streptophyta</taxon>
        <taxon>Embryophyta</taxon>
        <taxon>Tracheophyta</taxon>
        <taxon>Spermatophyta</taxon>
        <taxon>Magnoliopsida</taxon>
        <taxon>eudicotyledons</taxon>
        <taxon>Gunneridae</taxon>
        <taxon>Pentapetalae</taxon>
        <taxon>asterids</taxon>
        <taxon>lamiids</taxon>
        <taxon>Lamiales</taxon>
        <taxon>Oleaceae</taxon>
        <taxon>Oleeae</taxon>
        <taxon>Olea</taxon>
    </lineage>
</organism>
<reference evidence="9 10" key="1">
    <citation type="submission" date="2019-12" db="EMBL/GenBank/DDBJ databases">
        <authorList>
            <person name="Alioto T."/>
            <person name="Alioto T."/>
            <person name="Gomez Garrido J."/>
        </authorList>
    </citation>
    <scope>NUCLEOTIDE SEQUENCE [LARGE SCALE GENOMIC DNA]</scope>
</reference>
<feature type="compositionally biased region" description="Basic residues" evidence="8">
    <location>
        <begin position="1"/>
        <end position="10"/>
    </location>
</feature>
<evidence type="ECO:0000256" key="5">
    <source>
        <dbReference type="ARBA" id="ARBA00022840"/>
    </source>
</evidence>
<gene>
    <name evidence="9" type="ORF">OLEA9_A056660</name>
</gene>
<sequence length="1341" mass="149659">MEGTRVRRRLVQSTLFPHRDGSVNEAENCDGDEFEEGTDCKEEEEEEWCINGKKRKGKANSKAKSKTTLLQARASSKKATANGNETSGKQVGDGNFPAIVKSDFFLKASERSQQKRQQKEPILIESPDDDEETSSPPNSAAKDASTPLKLKRRANSTPKKERMNSTPRKRMTNGLKESNLTPDKQTVQTIPNLRLEAKLMAEENSRIFAGRQIHPFFTSRKVGKTCQEPNDMENAWLERKEKEIAFSPIHVFENVEDNEVNMDWGHWVFSETSVSTDVGLGCGCLPVHEGSVNSLHFDTFLNASSFTRISSYQNKTTPDQCSFPQIEKDSKASLKGTEGILAAPVEVILQEKPEEIDSFTGNSSGVYSDAEFQNRLLQERIMSHYHSCRNQSENCLWIDKYQPENSLQVCGNGEEVKFLCEWLHLWHTRGSLTTRHGSADNKLTAQDADYDCCLSECNSDTVDDLKNVLLVTGPVGSGKSAAIYACAKEKGFQVIEINSSDWRNGAVVKQKFGEAVESHWHQCTAENKTNSDYRPLSKSLSAVITETRCSDDEVIEVVPLSQNADSNNTGGMTERSAYSDNRIANYQNEIKTLILFEDVDATLCEDHGFISTIQQLAETAKRPMILTSNSNNPVLPKSLDRLELNFDVPSVKELFGLVHVVCAAEKAAIHPLLVERFIDYCQGDIRKTIMLLQFWCQGLSPREGIEMQMKYSPLLFDLDAGHKMLPKIIPWGHPSRLSEIVEEEIVNSLVLMEENCSLVEIVVEEDKLNENKTQNTCVKDGEADIIEEKKEAMLRLHSSTQDDDECVQIGTIWEFSDSSHSPIAFARRNRRKKIDAVLSDSEGECFDERKSIVSGEIIDGVNGDALKMKSYPTDPCSPTESCCNPTEQINFKVDKLEESCSQLPAGADNSLIDERGKLLDIYHEPELSFVPETEIMNEGELFPTTVSHGHFANAVGAESVIQDSLLNLNLVTVDKLYQSLHMLPNEGELFTTTVSYGHFTNVEEAKCLTPELPPNLDPVSGIKFGHSLHVLPTDQEILGNKSDTNEVLGYREEVGDSLSKHEEDVPRGYQLMDECSRIDFIRRLNSFTDPEPDCVIDSLQETWKNLRAGGENFKQYVTSEEKNACQALNLAHGMSNLISEADLLIRDCQVSLCDFLEPSMISCEKSYSYSSCDDQLQMSSVLAQHGMCYYAKEAAALGSKIGSISSVDLASEMLESSANTMALGKLACHCERKIEKLKMKPPESCNLLRSKMDSNIYNVLKSVVPSKSYLSAKGEAFHEYLAALSQISRLECCLSDSVDKRKHRRARVAQHYLSSGSLALSAEEISLMGKHNSYRKGLVPS</sequence>
<dbReference type="GO" id="GO:0006281">
    <property type="term" value="P:DNA repair"/>
    <property type="evidence" value="ECO:0007669"/>
    <property type="project" value="InterPro"/>
</dbReference>
<dbReference type="SUPFAM" id="SSF52540">
    <property type="entry name" value="P-loop containing nucleoside triphosphate hydrolases"/>
    <property type="match status" value="1"/>
</dbReference>
<evidence type="ECO:0000256" key="6">
    <source>
        <dbReference type="ARBA" id="ARBA00023242"/>
    </source>
</evidence>
<dbReference type="PANTHER" id="PTHR12172">
    <property type="entry name" value="CELL CYCLE CHECKPOINT PROTEIN RAD17"/>
    <property type="match status" value="1"/>
</dbReference>
<keyword evidence="7" id="KW-0131">Cell cycle</keyword>
<comment type="subcellular location">
    <subcellularLocation>
        <location evidence="1">Nucleus</location>
    </subcellularLocation>
</comment>
<dbReference type="Gene3D" id="3.40.50.300">
    <property type="entry name" value="P-loop containing nucleotide triphosphate hydrolases"/>
    <property type="match status" value="1"/>
</dbReference>
<dbReference type="InterPro" id="IPR027417">
    <property type="entry name" value="P-loop_NTPase"/>
</dbReference>
<name>A0A8S0PGZ0_OLEEU</name>
<evidence type="ECO:0000256" key="1">
    <source>
        <dbReference type="ARBA" id="ARBA00004123"/>
    </source>
</evidence>